<protein>
    <submittedName>
        <fullName evidence="1">Uncharacterized protein</fullName>
    </submittedName>
</protein>
<dbReference type="Proteomes" id="UP001064048">
    <property type="component" value="Chromosome 8"/>
</dbReference>
<dbReference type="EMBL" id="CM046108">
    <property type="protein sequence ID" value="KAI8426383.1"/>
    <property type="molecule type" value="Genomic_DNA"/>
</dbReference>
<sequence length="397" mass="43060">MVVVTGARVGSTGVGYSRHGAMAGGPSMLRRRPDDTNSAVVRINEDLKRIIDWSDANCLVLNPNKSKYILLGSKKQVSKVQLLDPKIAIGDVHIGHVDEARYWGWMSSMGPGELVEIGGRMNSERYLEMLKDVMLPEKQFEDGYKGYWGWMSSMGPGELVEIGGRMNSERYLEMLKDVMLPCESSSRMFYCQDSGGIGSFDCAETIVDGVSSYRGSGVEMVVEATAKLGGAGESFLRARRGQARERVLGHANAKGSSGETVKGRRDIGPRGANAESCGLGAFPEHSGRSPSAAGFGSTRITHVTNDVRRVSRCGAEQHERHEQQPQPARHQQLASAPLVLLTSPTMCGECLGAAQSSMSGTSSNRSALAISSWLRLHSYYSRHQRCAASVSVRRRAA</sequence>
<name>A0ACC0JQE4_CHOFU</name>
<comment type="caution">
    <text evidence="1">The sequence shown here is derived from an EMBL/GenBank/DDBJ whole genome shotgun (WGS) entry which is preliminary data.</text>
</comment>
<gene>
    <name evidence="1" type="ORF">MSG28_005231</name>
</gene>
<accession>A0ACC0JQE4</accession>
<evidence type="ECO:0000313" key="2">
    <source>
        <dbReference type="Proteomes" id="UP001064048"/>
    </source>
</evidence>
<keyword evidence="2" id="KW-1185">Reference proteome</keyword>
<reference evidence="1 2" key="1">
    <citation type="journal article" date="2022" name="Genome Biol. Evol.">
        <title>The Spruce Budworm Genome: Reconstructing the Evolutionary History of Antifreeze Proteins.</title>
        <authorList>
            <person name="Beliveau C."/>
            <person name="Gagne P."/>
            <person name="Picq S."/>
            <person name="Vernygora O."/>
            <person name="Keeling C.I."/>
            <person name="Pinkney K."/>
            <person name="Doucet D."/>
            <person name="Wen F."/>
            <person name="Johnston J.S."/>
            <person name="Maaroufi H."/>
            <person name="Boyle B."/>
            <person name="Laroche J."/>
            <person name="Dewar K."/>
            <person name="Juretic N."/>
            <person name="Blackburn G."/>
            <person name="Nisole A."/>
            <person name="Brunet B."/>
            <person name="Brandao M."/>
            <person name="Lumley L."/>
            <person name="Duan J."/>
            <person name="Quan G."/>
            <person name="Lucarotti C.J."/>
            <person name="Roe A.D."/>
            <person name="Sperling F.A.H."/>
            <person name="Levesque R.C."/>
            <person name="Cusson M."/>
        </authorList>
    </citation>
    <scope>NUCLEOTIDE SEQUENCE [LARGE SCALE GENOMIC DNA]</scope>
    <source>
        <strain evidence="1">Glfc:IPQL:Cfum</strain>
    </source>
</reference>
<evidence type="ECO:0000313" key="1">
    <source>
        <dbReference type="EMBL" id="KAI8426383.1"/>
    </source>
</evidence>
<organism evidence="1 2">
    <name type="scientific">Choristoneura fumiferana</name>
    <name type="common">Spruce budworm moth</name>
    <name type="synonym">Archips fumiferana</name>
    <dbReference type="NCBI Taxonomy" id="7141"/>
    <lineage>
        <taxon>Eukaryota</taxon>
        <taxon>Metazoa</taxon>
        <taxon>Ecdysozoa</taxon>
        <taxon>Arthropoda</taxon>
        <taxon>Hexapoda</taxon>
        <taxon>Insecta</taxon>
        <taxon>Pterygota</taxon>
        <taxon>Neoptera</taxon>
        <taxon>Endopterygota</taxon>
        <taxon>Lepidoptera</taxon>
        <taxon>Glossata</taxon>
        <taxon>Ditrysia</taxon>
        <taxon>Tortricoidea</taxon>
        <taxon>Tortricidae</taxon>
        <taxon>Tortricinae</taxon>
        <taxon>Choristoneura</taxon>
    </lineage>
</organism>
<proteinExistence type="predicted"/>